<keyword evidence="1" id="KW-0812">Transmembrane</keyword>
<dbReference type="EMBL" id="JAKZEU010000003">
    <property type="protein sequence ID" value="MCQ0970685.1"/>
    <property type="molecule type" value="Genomic_DNA"/>
</dbReference>
<proteinExistence type="predicted"/>
<sequence>MSDLLLLGGVALCALSVLWAVIQLARTEPPRAAAIMLVLGIALMFAGAFAQPDGFQPGDVMRAWQGVIGVTPA</sequence>
<keyword evidence="1" id="KW-0472">Membrane</keyword>
<organism evidence="2 3">
    <name type="scientific">Paracoccus albicereus</name>
    <dbReference type="NCBI Taxonomy" id="2922394"/>
    <lineage>
        <taxon>Bacteria</taxon>
        <taxon>Pseudomonadati</taxon>
        <taxon>Pseudomonadota</taxon>
        <taxon>Alphaproteobacteria</taxon>
        <taxon>Rhodobacterales</taxon>
        <taxon>Paracoccaceae</taxon>
        <taxon>Paracoccus</taxon>
    </lineage>
</organism>
<reference evidence="2 3" key="1">
    <citation type="submission" date="2022-03" db="EMBL/GenBank/DDBJ databases">
        <authorList>
            <person name="He Y."/>
        </authorList>
    </citation>
    <scope>NUCLEOTIDE SEQUENCE [LARGE SCALE GENOMIC DNA]</scope>
    <source>
        <strain evidence="2 3">TK19116</strain>
    </source>
</reference>
<name>A0ABT1MQU6_9RHOB</name>
<protein>
    <submittedName>
        <fullName evidence="2">Uncharacterized protein</fullName>
    </submittedName>
</protein>
<dbReference type="RefSeq" id="WP_255329701.1">
    <property type="nucleotide sequence ID" value="NZ_JAKZEU010000003.1"/>
</dbReference>
<gene>
    <name evidence="2" type="ORF">MLD63_09635</name>
</gene>
<keyword evidence="3" id="KW-1185">Reference proteome</keyword>
<keyword evidence="1" id="KW-1133">Transmembrane helix</keyword>
<evidence type="ECO:0000313" key="2">
    <source>
        <dbReference type="EMBL" id="MCQ0970685.1"/>
    </source>
</evidence>
<feature type="transmembrane region" description="Helical" evidence="1">
    <location>
        <begin position="30"/>
        <end position="50"/>
    </location>
</feature>
<comment type="caution">
    <text evidence="2">The sequence shown here is derived from an EMBL/GenBank/DDBJ whole genome shotgun (WGS) entry which is preliminary data.</text>
</comment>
<evidence type="ECO:0000256" key="1">
    <source>
        <dbReference type="SAM" id="Phobius"/>
    </source>
</evidence>
<dbReference type="Proteomes" id="UP001203945">
    <property type="component" value="Unassembled WGS sequence"/>
</dbReference>
<accession>A0ABT1MQU6</accession>
<evidence type="ECO:0000313" key="3">
    <source>
        <dbReference type="Proteomes" id="UP001203945"/>
    </source>
</evidence>